<keyword evidence="4" id="KW-0975">Bacterial flagellum</keyword>
<dbReference type="SUPFAM" id="SSF64518">
    <property type="entry name" value="Phase 1 flagellin"/>
    <property type="match status" value="1"/>
</dbReference>
<evidence type="ECO:0000256" key="5">
    <source>
        <dbReference type="SAM" id="Coils"/>
    </source>
</evidence>
<name>A0ABW3F1R3_9PROT</name>
<evidence type="ECO:0000313" key="8">
    <source>
        <dbReference type="Proteomes" id="UP001597128"/>
    </source>
</evidence>
<evidence type="ECO:0000256" key="2">
    <source>
        <dbReference type="ARBA" id="ARBA00004613"/>
    </source>
</evidence>
<keyword evidence="7" id="KW-0966">Cell projection</keyword>
<comment type="similarity">
    <text evidence="3">Belongs to the bacterial flagellin family.</text>
</comment>
<feature type="coiled-coil region" evidence="5">
    <location>
        <begin position="9"/>
        <end position="36"/>
    </location>
</feature>
<dbReference type="Pfam" id="PF00669">
    <property type="entry name" value="Flagellin_N"/>
    <property type="match status" value="1"/>
</dbReference>
<reference evidence="8" key="1">
    <citation type="journal article" date="2019" name="Int. J. Syst. Evol. Microbiol.">
        <title>The Global Catalogue of Microorganisms (GCM) 10K type strain sequencing project: providing services to taxonomists for standard genome sequencing and annotation.</title>
        <authorList>
            <consortium name="The Broad Institute Genomics Platform"/>
            <consortium name="The Broad Institute Genome Sequencing Center for Infectious Disease"/>
            <person name="Wu L."/>
            <person name="Ma J."/>
        </authorList>
    </citation>
    <scope>NUCLEOTIDE SEQUENCE [LARGE SCALE GENOMIC DNA]</scope>
    <source>
        <strain evidence="8">CCUG 58412</strain>
    </source>
</reference>
<keyword evidence="7" id="KW-0282">Flagellum</keyword>
<dbReference type="EMBL" id="JBHTKB010000001">
    <property type="protein sequence ID" value="MFD0912351.1"/>
    <property type="molecule type" value="Genomic_DNA"/>
</dbReference>
<keyword evidence="7" id="KW-0969">Cilium</keyword>
<dbReference type="RefSeq" id="WP_379055202.1">
    <property type="nucleotide sequence ID" value="NZ_JBHTKB010000001.1"/>
</dbReference>
<keyword evidence="8" id="KW-1185">Reference proteome</keyword>
<dbReference type="Proteomes" id="UP001597128">
    <property type="component" value="Unassembled WGS sequence"/>
</dbReference>
<evidence type="ECO:0000256" key="3">
    <source>
        <dbReference type="ARBA" id="ARBA00005709"/>
    </source>
</evidence>
<dbReference type="NCBIfam" id="TIGR02550">
    <property type="entry name" value="flagell_flgL"/>
    <property type="match status" value="1"/>
</dbReference>
<evidence type="ECO:0000256" key="1">
    <source>
        <dbReference type="ARBA" id="ARBA00004365"/>
    </source>
</evidence>
<keyword evidence="5" id="KW-0175">Coiled coil</keyword>
<dbReference type="Gene3D" id="1.20.1330.10">
    <property type="entry name" value="f41 fragment of flagellin, N-terminal domain"/>
    <property type="match status" value="1"/>
</dbReference>
<feature type="domain" description="Flagellin N-terminal" evidence="6">
    <location>
        <begin position="3"/>
        <end position="141"/>
    </location>
</feature>
<dbReference type="PANTHER" id="PTHR42792:SF1">
    <property type="entry name" value="FLAGELLAR HOOK-ASSOCIATED PROTEIN 3"/>
    <property type="match status" value="1"/>
</dbReference>
<protein>
    <submittedName>
        <fullName evidence="7">Flagellar hook-associated protein FlgL</fullName>
    </submittedName>
</protein>
<organism evidence="7 8">
    <name type="scientific">Methylophilus luteus</name>
    <dbReference type="NCBI Taxonomy" id="640108"/>
    <lineage>
        <taxon>Bacteria</taxon>
        <taxon>Pseudomonadati</taxon>
        <taxon>Pseudomonadota</taxon>
        <taxon>Betaproteobacteria</taxon>
        <taxon>Nitrosomonadales</taxon>
        <taxon>Methylophilaceae</taxon>
        <taxon>Methylophilus</taxon>
    </lineage>
</organism>
<comment type="subcellular location">
    <subcellularLocation>
        <location evidence="1">Bacterial flagellum</location>
    </subcellularLocation>
    <subcellularLocation>
        <location evidence="2">Secreted</location>
    </subcellularLocation>
</comment>
<dbReference type="InterPro" id="IPR001029">
    <property type="entry name" value="Flagellin_N"/>
</dbReference>
<gene>
    <name evidence="7" type="primary">flgL</name>
    <name evidence="7" type="ORF">ACFQ1Z_02220</name>
</gene>
<dbReference type="InterPro" id="IPR013384">
    <property type="entry name" value="Flagell_FlgL"/>
</dbReference>
<comment type="caution">
    <text evidence="7">The sequence shown here is derived from an EMBL/GenBank/DDBJ whole genome shotgun (WGS) entry which is preliminary data.</text>
</comment>
<evidence type="ECO:0000259" key="6">
    <source>
        <dbReference type="Pfam" id="PF00669"/>
    </source>
</evidence>
<evidence type="ECO:0000313" key="7">
    <source>
        <dbReference type="EMBL" id="MFD0912351.1"/>
    </source>
</evidence>
<evidence type="ECO:0000256" key="4">
    <source>
        <dbReference type="ARBA" id="ARBA00023143"/>
    </source>
</evidence>
<proteinExistence type="inferred from homology"/>
<accession>A0ABW3F1R3</accession>
<sequence length="306" mass="33381">MRISTNTIYQTGTNRLMDLQNDLSKLNEQISSGKKVRTPADDPVAAARILELTNSQNLNNTYAATRNVAKTTLETYETNMTSITNVILDAQASLVAAGNGAYSDQQRQNIASELQGRLDSLIGLANTKDAQGNYMYSGHKTDTVPFVLNTGTGDMDFQGDTAKRALQVDVQRQMPITYSGSELFQANGNDLFANLKDMITLLKTPITDATTQKTFSDGLADTITKVQGVLDQVLNVRADLGSKLNEIDTLDVTGSDMDLQYTASISKLQDLDYTEALSDLSKRSTILEAAQKSYVQTSQLSLFAFI</sequence>
<dbReference type="InterPro" id="IPR001492">
    <property type="entry name" value="Flagellin"/>
</dbReference>
<dbReference type="PANTHER" id="PTHR42792">
    <property type="entry name" value="FLAGELLIN"/>
    <property type="match status" value="1"/>
</dbReference>